<dbReference type="SUPFAM" id="SSF101576">
    <property type="entry name" value="Supernatant protein factor (SPF), C-terminal domain"/>
    <property type="match status" value="1"/>
</dbReference>
<accession>A0A8H7RG94</accession>
<evidence type="ECO:0000256" key="4">
    <source>
        <dbReference type="ARBA" id="ARBA00023121"/>
    </source>
</evidence>
<dbReference type="GO" id="GO:0097038">
    <property type="term" value="C:perinuclear endoplasmic reticulum"/>
    <property type="evidence" value="ECO:0007669"/>
    <property type="project" value="TreeGrafter"/>
</dbReference>
<dbReference type="SMART" id="SM00233">
    <property type="entry name" value="PH"/>
    <property type="match status" value="1"/>
</dbReference>
<dbReference type="GO" id="GO:0120009">
    <property type="term" value="P:intermembrane lipid transfer"/>
    <property type="evidence" value="ECO:0007669"/>
    <property type="project" value="UniProtKB-ARBA"/>
</dbReference>
<gene>
    <name evidence="8" type="ORF">INT47_001843</name>
</gene>
<dbReference type="InterPro" id="IPR036598">
    <property type="entry name" value="GOLD_dom_sf"/>
</dbReference>
<dbReference type="Proteomes" id="UP000603453">
    <property type="component" value="Unassembled WGS sequence"/>
</dbReference>
<dbReference type="InterPro" id="IPR001849">
    <property type="entry name" value="PH_domain"/>
</dbReference>
<dbReference type="InterPro" id="IPR000648">
    <property type="entry name" value="Oxysterol-bd"/>
</dbReference>
<dbReference type="GO" id="GO:0035621">
    <property type="term" value="P:ER to Golgi ceramide transport"/>
    <property type="evidence" value="ECO:0007669"/>
    <property type="project" value="TreeGrafter"/>
</dbReference>
<evidence type="ECO:0000256" key="2">
    <source>
        <dbReference type="ARBA" id="ARBA00022448"/>
    </source>
</evidence>
<dbReference type="GO" id="GO:0005886">
    <property type="term" value="C:plasma membrane"/>
    <property type="evidence" value="ECO:0007669"/>
    <property type="project" value="TreeGrafter"/>
</dbReference>
<dbReference type="InterPro" id="IPR041680">
    <property type="entry name" value="PH_8"/>
</dbReference>
<evidence type="ECO:0000256" key="1">
    <source>
        <dbReference type="ARBA" id="ARBA00008842"/>
    </source>
</evidence>
<evidence type="ECO:0000313" key="8">
    <source>
        <dbReference type="EMBL" id="KAG2209697.1"/>
    </source>
</evidence>
<dbReference type="EMBL" id="JAEPRD010000014">
    <property type="protein sequence ID" value="KAG2209697.1"/>
    <property type="molecule type" value="Genomic_DNA"/>
</dbReference>
<dbReference type="InterPro" id="IPR011993">
    <property type="entry name" value="PH-like_dom_sf"/>
</dbReference>
<evidence type="ECO:0000256" key="5">
    <source>
        <dbReference type="SAM" id="MobiDB-lite"/>
    </source>
</evidence>
<evidence type="ECO:0008006" key="10">
    <source>
        <dbReference type="Google" id="ProtNLM"/>
    </source>
</evidence>
<dbReference type="Gene3D" id="2.60.120.680">
    <property type="entry name" value="GOLD domain"/>
    <property type="match status" value="1"/>
</dbReference>
<feature type="compositionally biased region" description="Acidic residues" evidence="5">
    <location>
        <begin position="447"/>
        <end position="468"/>
    </location>
</feature>
<sequence>MEVVQVQPRDSYLHNIYVPTRGTVIRWSFTTKRNNISFGLYRRKGKEPLPNSSDIVFRAQQQMQKRQMSIPSDLGLTPKHEQDEAAVEDDNESSYLNSSAQSIHSQQNGISASRPRSKSVATIKLKEHGLDEIIPIQHTQSCDHKVEGTYCVEEPGNYVLVFDNTFSRNTPKMLTYSVALAGPEDVQPVSKGEVSGWLLKKKRKRMQGWAKRWFSLLPSGVLSYSTSQGSVTRGSIQILVATISYNTKMRQIHIDSGTMIYHLKTLTEEDYDKWCSALKDIRTNIDDDSPLQEEFNKSNISMNKRLSSRGFGGIQSDNKKMRAEIDHGIESCAIQQQNLDYLLNSINELVALLPGHGNTHLFNKLEQQKLQILSGMQEQISQWQNVQNCLNSQRRSGSNSPVVFQQQDGSIPEYDPVHRTSSIYSHVSGYSDQFFDAEDINLSGGEEFFDDDNDRDSSIDDEESTDEDSGNHKYYMYTFFFFAWKLKILKIDVLDLTSAGDCKRRTKLPSPCLVDIPSNFSTVSKNVGKDLSSISMPVTLNEPLNALQIACEELEYCELLETASTMTDSMERLMLVTVFSISAHDSTQYRTTRKPFTPLMNETYENIRPDKGFRFVAEKVNHKPLIIAAHAEARGFKFWQSTKLGTQFWGRTMEVMTQGTFHVTLTGHDDHYTYCKPSSWLKNLYTGPKYLEHAGECKVTNTTTGEYAMVTYKEGTGGGLFGVPTKRHDVIATLYNAQGKKCRRVVGKWSDSLAEEVGLDKKKLNVLWKAHPPNPNSEKYFGFTKFATELNEMTELEEGKLPITDTRLRPDQLLFEKGLTDEAQVQKDRVEQKQRAKRAELEAAGIEWKPRWFANNGGSDWEYTGQYWPTRESGKWPKDQFEIW</sequence>
<dbReference type="PANTHER" id="PTHR10972">
    <property type="entry name" value="OXYSTEROL-BINDING PROTEIN-RELATED"/>
    <property type="match status" value="1"/>
</dbReference>
<evidence type="ECO:0000259" key="6">
    <source>
        <dbReference type="PROSITE" id="PS50003"/>
    </source>
</evidence>
<dbReference type="SUPFAM" id="SSF144000">
    <property type="entry name" value="Oxysterol-binding protein-like"/>
    <property type="match status" value="1"/>
</dbReference>
<dbReference type="PANTHER" id="PTHR10972:SF203">
    <property type="entry name" value="OXYSTEROL-BINDING PROTEIN HOMOLOG 3"/>
    <property type="match status" value="1"/>
</dbReference>
<dbReference type="GO" id="GO:0032934">
    <property type="term" value="F:sterol binding"/>
    <property type="evidence" value="ECO:0007669"/>
    <property type="project" value="TreeGrafter"/>
</dbReference>
<comment type="similarity">
    <text evidence="1">Belongs to the OSBP family.</text>
</comment>
<dbReference type="GO" id="GO:0032541">
    <property type="term" value="C:cortical endoplasmic reticulum"/>
    <property type="evidence" value="ECO:0007669"/>
    <property type="project" value="TreeGrafter"/>
</dbReference>
<keyword evidence="2" id="KW-0813">Transport</keyword>
<evidence type="ECO:0000256" key="3">
    <source>
        <dbReference type="ARBA" id="ARBA00023055"/>
    </source>
</evidence>
<dbReference type="OrthoDB" id="1854502at2759"/>
<dbReference type="GO" id="GO:0030011">
    <property type="term" value="P:maintenance of cell polarity"/>
    <property type="evidence" value="ECO:0007669"/>
    <property type="project" value="TreeGrafter"/>
</dbReference>
<dbReference type="Pfam" id="PF15409">
    <property type="entry name" value="PH_8"/>
    <property type="match status" value="1"/>
</dbReference>
<dbReference type="GO" id="GO:0006887">
    <property type="term" value="P:exocytosis"/>
    <property type="evidence" value="ECO:0007669"/>
    <property type="project" value="TreeGrafter"/>
</dbReference>
<dbReference type="SUPFAM" id="SSF50729">
    <property type="entry name" value="PH domain-like"/>
    <property type="match status" value="1"/>
</dbReference>
<evidence type="ECO:0000259" key="7">
    <source>
        <dbReference type="PROSITE" id="PS50866"/>
    </source>
</evidence>
<name>A0A8H7RG94_9FUNG</name>
<proteinExistence type="inferred from homology"/>
<keyword evidence="9" id="KW-1185">Reference proteome</keyword>
<feature type="domain" description="GOLD" evidence="7">
    <location>
        <begin position="1"/>
        <end position="180"/>
    </location>
</feature>
<comment type="caution">
    <text evidence="8">The sequence shown here is derived from an EMBL/GenBank/DDBJ whole genome shotgun (WGS) entry which is preliminary data.</text>
</comment>
<dbReference type="Gene3D" id="2.40.160.120">
    <property type="match status" value="1"/>
</dbReference>
<feature type="compositionally biased region" description="Polar residues" evidence="5">
    <location>
        <begin position="93"/>
        <end position="111"/>
    </location>
</feature>
<feature type="region of interest" description="Disordered" evidence="5">
    <location>
        <begin position="67"/>
        <end position="118"/>
    </location>
</feature>
<dbReference type="Gene3D" id="3.30.70.3490">
    <property type="match status" value="1"/>
</dbReference>
<dbReference type="GO" id="GO:0005829">
    <property type="term" value="C:cytosol"/>
    <property type="evidence" value="ECO:0007669"/>
    <property type="project" value="TreeGrafter"/>
</dbReference>
<dbReference type="InterPro" id="IPR009038">
    <property type="entry name" value="GOLD_dom"/>
</dbReference>
<protein>
    <recommendedName>
        <fullName evidence="10">Oxysterol-binding protein</fullName>
    </recommendedName>
</protein>
<dbReference type="GO" id="GO:0006897">
    <property type="term" value="P:endocytosis"/>
    <property type="evidence" value="ECO:0007669"/>
    <property type="project" value="TreeGrafter"/>
</dbReference>
<dbReference type="FunFam" id="2.40.160.120:FF:000001">
    <property type="entry name" value="Oxysterol-binding protein"/>
    <property type="match status" value="1"/>
</dbReference>
<keyword evidence="3" id="KW-0445">Lipid transport</keyword>
<reference evidence="8" key="1">
    <citation type="submission" date="2020-12" db="EMBL/GenBank/DDBJ databases">
        <title>Metabolic potential, ecology and presence of endohyphal bacteria is reflected in genomic diversity of Mucoromycotina.</title>
        <authorList>
            <person name="Muszewska A."/>
            <person name="Okrasinska A."/>
            <person name="Steczkiewicz K."/>
            <person name="Drgas O."/>
            <person name="Orlowska M."/>
            <person name="Perlinska-Lenart U."/>
            <person name="Aleksandrzak-Piekarczyk T."/>
            <person name="Szatraj K."/>
            <person name="Zielenkiewicz U."/>
            <person name="Pilsyk S."/>
            <person name="Malc E."/>
            <person name="Mieczkowski P."/>
            <person name="Kruszewska J.S."/>
            <person name="Biernat P."/>
            <person name="Pawlowska J."/>
        </authorList>
    </citation>
    <scope>NUCLEOTIDE SEQUENCE</scope>
    <source>
        <strain evidence="8">WA0000017839</strain>
    </source>
</reference>
<evidence type="ECO:0000313" key="9">
    <source>
        <dbReference type="Proteomes" id="UP000603453"/>
    </source>
</evidence>
<feature type="region of interest" description="Disordered" evidence="5">
    <location>
        <begin position="445"/>
        <end position="468"/>
    </location>
</feature>
<dbReference type="InterPro" id="IPR037239">
    <property type="entry name" value="OSBP_sf"/>
</dbReference>
<feature type="domain" description="PH" evidence="6">
    <location>
        <begin position="191"/>
        <end position="283"/>
    </location>
</feature>
<keyword evidence="4" id="KW-0446">Lipid-binding</keyword>
<dbReference type="PROSITE" id="PS50003">
    <property type="entry name" value="PH_DOMAIN"/>
    <property type="match status" value="1"/>
</dbReference>
<dbReference type="Pfam" id="PF01237">
    <property type="entry name" value="Oxysterol_BP"/>
    <property type="match status" value="1"/>
</dbReference>
<dbReference type="PROSITE" id="PS50866">
    <property type="entry name" value="GOLD"/>
    <property type="match status" value="1"/>
</dbReference>
<organism evidence="8 9">
    <name type="scientific">Mucor saturninus</name>
    <dbReference type="NCBI Taxonomy" id="64648"/>
    <lineage>
        <taxon>Eukaryota</taxon>
        <taxon>Fungi</taxon>
        <taxon>Fungi incertae sedis</taxon>
        <taxon>Mucoromycota</taxon>
        <taxon>Mucoromycotina</taxon>
        <taxon>Mucoromycetes</taxon>
        <taxon>Mucorales</taxon>
        <taxon>Mucorineae</taxon>
        <taxon>Mucoraceae</taxon>
        <taxon>Mucor</taxon>
    </lineage>
</organism>
<dbReference type="GO" id="GO:0034727">
    <property type="term" value="P:piecemeal microautophagy of the nucleus"/>
    <property type="evidence" value="ECO:0007669"/>
    <property type="project" value="TreeGrafter"/>
</dbReference>
<dbReference type="AlphaFoldDB" id="A0A8H7RG94"/>
<dbReference type="Gene3D" id="2.30.29.30">
    <property type="entry name" value="Pleckstrin-homology domain (PH domain)/Phosphotyrosine-binding domain (PTB)"/>
    <property type="match status" value="1"/>
</dbReference>